<keyword evidence="3" id="KW-1185">Reference proteome</keyword>
<comment type="caution">
    <text evidence="2">The sequence shown here is derived from an EMBL/GenBank/DDBJ whole genome shotgun (WGS) entry which is preliminary data.</text>
</comment>
<feature type="transmembrane region" description="Helical" evidence="1">
    <location>
        <begin position="97"/>
        <end position="118"/>
    </location>
</feature>
<dbReference type="Proteomes" id="UP001500630">
    <property type="component" value="Unassembled WGS sequence"/>
</dbReference>
<gene>
    <name evidence="2" type="ORF">GCM10022419_079620</name>
</gene>
<accession>A0ABP6YQW7</accession>
<keyword evidence="1" id="KW-1133">Transmembrane helix</keyword>
<evidence type="ECO:0000256" key="1">
    <source>
        <dbReference type="SAM" id="Phobius"/>
    </source>
</evidence>
<keyword evidence="1" id="KW-0472">Membrane</keyword>
<proteinExistence type="predicted"/>
<evidence type="ECO:0000313" key="3">
    <source>
        <dbReference type="Proteomes" id="UP001500630"/>
    </source>
</evidence>
<keyword evidence="1" id="KW-0812">Transmembrane</keyword>
<sequence>MTARRVACSAAACLGVGRSFTCTASFIIEHISFGPSRRDGNLIPAFVGVTPGSPWPAGVGITGTEDLALLERLLSGGSATELVVNAWNGGVSLASSLILLAPTLSWVVVAVALAFRIFRWEPAP</sequence>
<name>A0ABP6YQW7_9ACTN</name>
<protein>
    <submittedName>
        <fullName evidence="2">Uncharacterized protein</fullName>
    </submittedName>
</protein>
<organism evidence="2 3">
    <name type="scientific">Nonomuraea rosea</name>
    <dbReference type="NCBI Taxonomy" id="638574"/>
    <lineage>
        <taxon>Bacteria</taxon>
        <taxon>Bacillati</taxon>
        <taxon>Actinomycetota</taxon>
        <taxon>Actinomycetes</taxon>
        <taxon>Streptosporangiales</taxon>
        <taxon>Streptosporangiaceae</taxon>
        <taxon>Nonomuraea</taxon>
    </lineage>
</organism>
<evidence type="ECO:0000313" key="2">
    <source>
        <dbReference type="EMBL" id="GAA3585673.1"/>
    </source>
</evidence>
<dbReference type="EMBL" id="BAABDQ010000022">
    <property type="protein sequence ID" value="GAA3585673.1"/>
    <property type="molecule type" value="Genomic_DNA"/>
</dbReference>
<reference evidence="3" key="1">
    <citation type="journal article" date="2019" name="Int. J. Syst. Evol. Microbiol.">
        <title>The Global Catalogue of Microorganisms (GCM) 10K type strain sequencing project: providing services to taxonomists for standard genome sequencing and annotation.</title>
        <authorList>
            <consortium name="The Broad Institute Genomics Platform"/>
            <consortium name="The Broad Institute Genome Sequencing Center for Infectious Disease"/>
            <person name="Wu L."/>
            <person name="Ma J."/>
        </authorList>
    </citation>
    <scope>NUCLEOTIDE SEQUENCE [LARGE SCALE GENOMIC DNA]</scope>
    <source>
        <strain evidence="3">JCM 17326</strain>
    </source>
</reference>